<organism evidence="1 2">
    <name type="scientific">Caligus rogercresseyi</name>
    <name type="common">Sea louse</name>
    <dbReference type="NCBI Taxonomy" id="217165"/>
    <lineage>
        <taxon>Eukaryota</taxon>
        <taxon>Metazoa</taxon>
        <taxon>Ecdysozoa</taxon>
        <taxon>Arthropoda</taxon>
        <taxon>Crustacea</taxon>
        <taxon>Multicrustacea</taxon>
        <taxon>Hexanauplia</taxon>
        <taxon>Copepoda</taxon>
        <taxon>Siphonostomatoida</taxon>
        <taxon>Caligidae</taxon>
        <taxon>Caligus</taxon>
    </lineage>
</organism>
<name>A0A7T8K8A0_CALRO</name>
<dbReference type="EMBL" id="CP045896">
    <property type="protein sequence ID" value="QQP49898.1"/>
    <property type="molecule type" value="Genomic_DNA"/>
</dbReference>
<accession>A0A7T8K8A0</accession>
<dbReference type="AlphaFoldDB" id="A0A7T8K8A0"/>
<gene>
    <name evidence="1" type="ORF">FKW44_010720</name>
</gene>
<sequence length="52" mass="6164">DIWLIVFTSYYSSDHESAEDELEEDEDVYEEYVDLGTTPLERGSLKTEMERQ</sequence>
<proteinExistence type="predicted"/>
<dbReference type="Proteomes" id="UP000595437">
    <property type="component" value="Chromosome 7"/>
</dbReference>
<feature type="non-terminal residue" evidence="1">
    <location>
        <position position="1"/>
    </location>
</feature>
<reference evidence="2" key="1">
    <citation type="submission" date="2021-01" db="EMBL/GenBank/DDBJ databases">
        <title>Caligus Genome Assembly.</title>
        <authorList>
            <person name="Gallardo-Escarate C."/>
        </authorList>
    </citation>
    <scope>NUCLEOTIDE SEQUENCE [LARGE SCALE GENOMIC DNA]</scope>
</reference>
<evidence type="ECO:0000313" key="2">
    <source>
        <dbReference type="Proteomes" id="UP000595437"/>
    </source>
</evidence>
<protein>
    <submittedName>
        <fullName evidence="1">Uncharacterized protein</fullName>
    </submittedName>
</protein>
<keyword evidence="2" id="KW-1185">Reference proteome</keyword>
<evidence type="ECO:0000313" key="1">
    <source>
        <dbReference type="EMBL" id="QQP49898.1"/>
    </source>
</evidence>